<evidence type="ECO:0000259" key="11">
    <source>
        <dbReference type="Pfam" id="PF25183"/>
    </source>
</evidence>
<keyword evidence="8" id="KW-0998">Cell outer membrane</keyword>
<feature type="domain" description="TonB-dependent transporter Oar-like beta-barrel" evidence="11">
    <location>
        <begin position="627"/>
        <end position="1028"/>
    </location>
</feature>
<dbReference type="EMBL" id="CXOJ01000084">
    <property type="protein sequence ID" value="CTP91771.1"/>
    <property type="molecule type" value="Genomic_DNA"/>
</dbReference>
<dbReference type="GO" id="GO:0015344">
    <property type="term" value="F:siderophore uptake transmembrane transporter activity"/>
    <property type="evidence" value="ECO:0007669"/>
    <property type="project" value="TreeGrafter"/>
</dbReference>
<keyword evidence="7" id="KW-0472">Membrane</keyword>
<evidence type="ECO:0000256" key="3">
    <source>
        <dbReference type="ARBA" id="ARBA00022452"/>
    </source>
</evidence>
<protein>
    <submittedName>
        <fullName evidence="12">TonB-dependent outer membrane receptor</fullName>
    </submittedName>
</protein>
<dbReference type="InterPro" id="IPR012910">
    <property type="entry name" value="Plug_dom"/>
</dbReference>
<evidence type="ECO:0000256" key="1">
    <source>
        <dbReference type="ARBA" id="ARBA00004571"/>
    </source>
</evidence>
<organism evidence="12 13">
    <name type="scientific">Xanthomonas graminis pv. phlei</name>
    <dbReference type="NCBI Taxonomy" id="487906"/>
    <lineage>
        <taxon>Bacteria</taxon>
        <taxon>Pseudomonadati</taxon>
        <taxon>Pseudomonadota</taxon>
        <taxon>Gammaproteobacteria</taxon>
        <taxon>Lysobacterales</taxon>
        <taxon>Lysobacteraceae</taxon>
        <taxon>Xanthomonas</taxon>
        <taxon>Xanthomonas translucens group</taxon>
        <taxon>Xanthomonas graminis</taxon>
    </lineage>
</organism>
<comment type="subcellular location">
    <subcellularLocation>
        <location evidence="1">Cell outer membrane</location>
        <topology evidence="1">Multi-pass membrane protein</topology>
    </subcellularLocation>
</comment>
<feature type="domain" description="TonB-dependent transporter Oar-like beta-barrel" evidence="11">
    <location>
        <begin position="457"/>
        <end position="617"/>
    </location>
</feature>
<dbReference type="Proteomes" id="UP000045978">
    <property type="component" value="Unassembled WGS sequence"/>
</dbReference>
<keyword evidence="12" id="KW-0675">Receptor</keyword>
<keyword evidence="4" id="KW-0812">Transmembrane</keyword>
<dbReference type="InterPro" id="IPR036942">
    <property type="entry name" value="Beta-barrel_TonB_sf"/>
</dbReference>
<gene>
    <name evidence="12" type="ORF">XTPLMG730_3269</name>
</gene>
<feature type="region of interest" description="Disordered" evidence="9">
    <location>
        <begin position="358"/>
        <end position="388"/>
    </location>
</feature>
<keyword evidence="6" id="KW-0798">TonB box</keyword>
<evidence type="ECO:0000256" key="7">
    <source>
        <dbReference type="ARBA" id="ARBA00023136"/>
    </source>
</evidence>
<evidence type="ECO:0000256" key="6">
    <source>
        <dbReference type="ARBA" id="ARBA00023077"/>
    </source>
</evidence>
<dbReference type="Gene3D" id="2.40.170.20">
    <property type="entry name" value="TonB-dependent receptor, beta-barrel domain"/>
    <property type="match status" value="1"/>
</dbReference>
<evidence type="ECO:0000259" key="10">
    <source>
        <dbReference type="Pfam" id="PF07715"/>
    </source>
</evidence>
<dbReference type="InterPro" id="IPR057601">
    <property type="entry name" value="Oar-like_b-barrel"/>
</dbReference>
<feature type="domain" description="TonB-dependent receptor plug" evidence="10">
    <location>
        <begin position="137"/>
        <end position="239"/>
    </location>
</feature>
<dbReference type="PROSITE" id="PS01156">
    <property type="entry name" value="TONB_DEPENDENT_REC_2"/>
    <property type="match status" value="1"/>
</dbReference>
<reference evidence="12 13" key="1">
    <citation type="submission" date="2015-07" db="EMBL/GenBank/DDBJ databases">
        <authorList>
            <person name="Noorani M."/>
        </authorList>
    </citation>
    <scope>NUCLEOTIDE SEQUENCE [LARGE SCALE GENOMIC DNA]</scope>
    <source>
        <strain evidence="12">LMG730</strain>
    </source>
</reference>
<dbReference type="Gene3D" id="2.60.40.1120">
    <property type="entry name" value="Carboxypeptidase-like, regulatory domain"/>
    <property type="match status" value="1"/>
</dbReference>
<proteinExistence type="predicted"/>
<name>A0A0K3A116_9XANT</name>
<dbReference type="InterPro" id="IPR037066">
    <property type="entry name" value="Plug_dom_sf"/>
</dbReference>
<evidence type="ECO:0000256" key="8">
    <source>
        <dbReference type="ARBA" id="ARBA00023237"/>
    </source>
</evidence>
<keyword evidence="3" id="KW-1134">Transmembrane beta strand</keyword>
<dbReference type="Pfam" id="PF07715">
    <property type="entry name" value="Plug"/>
    <property type="match status" value="1"/>
</dbReference>
<dbReference type="InterPro" id="IPR013784">
    <property type="entry name" value="Carb-bd-like_fold"/>
</dbReference>
<evidence type="ECO:0000256" key="9">
    <source>
        <dbReference type="SAM" id="MobiDB-lite"/>
    </source>
</evidence>
<dbReference type="SUPFAM" id="SSF56935">
    <property type="entry name" value="Porins"/>
    <property type="match status" value="1"/>
</dbReference>
<feature type="compositionally biased region" description="Basic residues" evidence="9">
    <location>
        <begin position="371"/>
        <end position="388"/>
    </location>
</feature>
<evidence type="ECO:0000256" key="2">
    <source>
        <dbReference type="ARBA" id="ARBA00022448"/>
    </source>
</evidence>
<dbReference type="Pfam" id="PF25183">
    <property type="entry name" value="OMP_b-brl_4"/>
    <property type="match status" value="2"/>
</dbReference>
<dbReference type="PANTHER" id="PTHR30069:SF46">
    <property type="entry name" value="OAR PROTEIN"/>
    <property type="match status" value="1"/>
</dbReference>
<evidence type="ECO:0000313" key="12">
    <source>
        <dbReference type="EMBL" id="CTP91771.1"/>
    </source>
</evidence>
<dbReference type="InterPro" id="IPR010917">
    <property type="entry name" value="TonB_rcpt_CS"/>
</dbReference>
<dbReference type="AlphaFoldDB" id="A0A0K3A116"/>
<dbReference type="GO" id="GO:0044718">
    <property type="term" value="P:siderophore transmembrane transport"/>
    <property type="evidence" value="ECO:0007669"/>
    <property type="project" value="TreeGrafter"/>
</dbReference>
<evidence type="ECO:0000256" key="4">
    <source>
        <dbReference type="ARBA" id="ARBA00022692"/>
    </source>
</evidence>
<sequence length="1064" mass="115772">MFIVGGKSMQRTIRKSALALAAGNGHAQSTTGSIVGSVPPGAGESSVLITNTSGFSREVKVDERGRYAQGNLPLGTYTVTLKRDGQVVETRENISLVVGAGTEVGFGGPAQTLDAVNVVAGNVARIDVARIDVASVDSRTVITAEQLTVLPLGRGAEAIALLAPGVVANSGGYDNGPLGGSLASFGGLAASENAYYLNGFNTTDPASSLGGLTLPYGAIDQQEIFTGGYGAQYGRSNGGVISQVGKRGSNDWHFGAAVIWQPDSLSARQSDLYFRKDSVYWDPSNAKYTAGHYMPLSETKADQTTYSAYLGGPLVQDRLVFFLALEQVDYSGTRVADARRHLRLAVDPLRLQADPRLRQDRLADQRQPPARIHRRAGQGAHQRQHLRLRLRQSRGRQLCWPRSEERVRPDPVPGQVHRLFRRQPHLHRAVWQGEPAQQAHRDRLDADNGQFLNSVDNQNPAYGATPISNEQRVISITDPDREYKKDNLRLNLNWRLGAHSIDIGIDNQKSEAINIGTYSSGPGYAWTYGYTPDPYGLNSGGRVSGSVAEEGSVGVPSPGLADPTYSSTGYYVTKEIATNLYSYDAKQTAYYLEDHWQATDRLMLSLGVRNDSFTNYTPFGQSYIALKNQWAPRLGFSWDVRGDSSLKVYGNIGRYYLGLPLSPAGLFTPAVSTSTYYTYSGINADGTPILATQLAPPVSANSRFGRLADVRTAVVEDIKGENQDEVILGFTTVLPNDWVFGVRGTHRRLNDGIDDTNLDNSNAGLVAAAAAGVDIDWTKNASAALVNPGKTNTYRVIGTDGQVHALTVTREQGGYPAFKRRYSALEFNLECPFDGRWYSKMSYVWSHSYGTTEGQLRSDLWRTGGALGSYQGQAATSTTQSWDHAALMENFNGNQSNDPRHQLKAYGFYQLTEEWGGSANLSLISGAPRPCLGYYYGSNYDAGDRDRDRDRDRDPAGYANASITGGPYHFCYNPATGTGEASPPGSHGNLSWVAQLDLGLTYKPTFAEGKLALSLDVFNVTNRQTVTNVYPFSELNPGQVNPLWNQAVAYQAPRSARVTLSYDF</sequence>
<keyword evidence="2" id="KW-0813">Transport</keyword>
<evidence type="ECO:0000256" key="5">
    <source>
        <dbReference type="ARBA" id="ARBA00022729"/>
    </source>
</evidence>
<dbReference type="GO" id="GO:0030246">
    <property type="term" value="F:carbohydrate binding"/>
    <property type="evidence" value="ECO:0007669"/>
    <property type="project" value="InterPro"/>
</dbReference>
<keyword evidence="5" id="KW-0732">Signal</keyword>
<dbReference type="Gene3D" id="2.170.130.10">
    <property type="entry name" value="TonB-dependent receptor, plug domain"/>
    <property type="match status" value="1"/>
</dbReference>
<accession>A0A0K3A116</accession>
<dbReference type="PANTHER" id="PTHR30069">
    <property type="entry name" value="TONB-DEPENDENT OUTER MEMBRANE RECEPTOR"/>
    <property type="match status" value="1"/>
</dbReference>
<dbReference type="GO" id="GO:0009279">
    <property type="term" value="C:cell outer membrane"/>
    <property type="evidence" value="ECO:0007669"/>
    <property type="project" value="UniProtKB-SubCell"/>
</dbReference>
<evidence type="ECO:0000313" key="13">
    <source>
        <dbReference type="Proteomes" id="UP000045978"/>
    </source>
</evidence>
<dbReference type="InterPro" id="IPR039426">
    <property type="entry name" value="TonB-dep_rcpt-like"/>
</dbReference>
<dbReference type="SUPFAM" id="SSF49452">
    <property type="entry name" value="Starch-binding domain-like"/>
    <property type="match status" value="1"/>
</dbReference>